<keyword evidence="1" id="KW-1133">Transmembrane helix</keyword>
<feature type="transmembrane region" description="Helical" evidence="1">
    <location>
        <begin position="97"/>
        <end position="118"/>
    </location>
</feature>
<dbReference type="HOGENOM" id="CLU_1980010_0_0_0"/>
<evidence type="ECO:0008006" key="4">
    <source>
        <dbReference type="Google" id="ProtNLM"/>
    </source>
</evidence>
<dbReference type="AlphaFoldDB" id="D1AJM7"/>
<keyword evidence="1" id="KW-0812">Transmembrane</keyword>
<proteinExistence type="predicted"/>
<sequence>MRDNNNLKFTYSILFVSGIASCILIFMFSFIPSAAVLTFALAAKSKLPYEEAPPQGLKIMILTSAVHIAASVLFLAPLVFAFIIPDSIRIFLQLSSIILHFLFNIIILIFYIAGLVFVKKEYYNID</sequence>
<protein>
    <recommendedName>
        <fullName evidence="4">Lipoprotein</fullName>
    </recommendedName>
</protein>
<dbReference type="PROSITE" id="PS51257">
    <property type="entry name" value="PROKAR_LIPOPROTEIN"/>
    <property type="match status" value="1"/>
</dbReference>
<feature type="transmembrane region" description="Helical" evidence="1">
    <location>
        <begin position="59"/>
        <end position="85"/>
    </location>
</feature>
<accession>D1AJM7</accession>
<dbReference type="RefSeq" id="WP_012861509.1">
    <property type="nucleotide sequence ID" value="NC_013517.1"/>
</dbReference>
<reference evidence="3" key="1">
    <citation type="submission" date="2009-09" db="EMBL/GenBank/DDBJ databases">
        <title>The complete chromosome of Sebaldella termitidis ATCC 33386.</title>
        <authorList>
            <consortium name="US DOE Joint Genome Institute (JGI-PGF)"/>
            <person name="Lucas S."/>
            <person name="Copeland A."/>
            <person name="Lapidus A."/>
            <person name="Glavina del Rio T."/>
            <person name="Dalin E."/>
            <person name="Tice H."/>
            <person name="Bruce D."/>
            <person name="Goodwin L."/>
            <person name="Pitluck S."/>
            <person name="Kyrpides N."/>
            <person name="Mavromatis K."/>
            <person name="Ivanova N."/>
            <person name="Mikhailova N."/>
            <person name="Sims D."/>
            <person name="Meincke L."/>
            <person name="Brettin T."/>
            <person name="Detter J.C."/>
            <person name="Han C."/>
            <person name="Larimer F."/>
            <person name="Land M."/>
            <person name="Hauser L."/>
            <person name="Markowitz V."/>
            <person name="Cheng J.F."/>
            <person name="Hugenholtz P."/>
            <person name="Woyke T."/>
            <person name="Wu D."/>
            <person name="Eisen J.A."/>
        </authorList>
    </citation>
    <scope>NUCLEOTIDE SEQUENCE [LARGE SCALE GENOMIC DNA]</scope>
    <source>
        <strain evidence="3">ATCC 33386 / NCTC 11300</strain>
    </source>
</reference>
<feature type="transmembrane region" description="Helical" evidence="1">
    <location>
        <begin position="12"/>
        <end position="39"/>
    </location>
</feature>
<reference evidence="2 3" key="2">
    <citation type="journal article" date="2010" name="Stand. Genomic Sci.">
        <title>Complete genome sequence of Sebaldella termitidis type strain (NCTC 11300).</title>
        <authorList>
            <person name="Harmon-Smith M."/>
            <person name="Celia L."/>
            <person name="Chertkov O."/>
            <person name="Lapidus A."/>
            <person name="Copeland A."/>
            <person name="Glavina Del Rio T."/>
            <person name="Nolan M."/>
            <person name="Lucas S."/>
            <person name="Tice H."/>
            <person name="Cheng J.F."/>
            <person name="Han C."/>
            <person name="Detter J.C."/>
            <person name="Bruce D."/>
            <person name="Goodwin L."/>
            <person name="Pitluck S."/>
            <person name="Pati A."/>
            <person name="Liolios K."/>
            <person name="Ivanova N."/>
            <person name="Mavromatis K."/>
            <person name="Mikhailova N."/>
            <person name="Chen A."/>
            <person name="Palaniappan K."/>
            <person name="Land M."/>
            <person name="Hauser L."/>
            <person name="Chang Y.J."/>
            <person name="Jeffries C.D."/>
            <person name="Brettin T."/>
            <person name="Goker M."/>
            <person name="Beck B."/>
            <person name="Bristow J."/>
            <person name="Eisen J.A."/>
            <person name="Markowitz V."/>
            <person name="Hugenholtz P."/>
            <person name="Kyrpides N.C."/>
            <person name="Klenk H.P."/>
            <person name="Chen F."/>
        </authorList>
    </citation>
    <scope>NUCLEOTIDE SEQUENCE [LARGE SCALE GENOMIC DNA]</scope>
    <source>
        <strain evidence="3">ATCC 33386 / NCTC 11300</strain>
    </source>
</reference>
<dbReference type="KEGG" id="str:Sterm_2060"/>
<name>D1AJM7_SEBTE</name>
<keyword evidence="3" id="KW-1185">Reference proteome</keyword>
<evidence type="ECO:0000313" key="3">
    <source>
        <dbReference type="Proteomes" id="UP000000845"/>
    </source>
</evidence>
<keyword evidence="1" id="KW-0472">Membrane</keyword>
<dbReference type="EMBL" id="CP001739">
    <property type="protein sequence ID" value="ACZ08915.1"/>
    <property type="molecule type" value="Genomic_DNA"/>
</dbReference>
<gene>
    <name evidence="2" type="ordered locus">Sterm_2060</name>
</gene>
<organism evidence="2 3">
    <name type="scientific">Sebaldella termitidis (strain ATCC 33386 / NCTC 11300)</name>
    <dbReference type="NCBI Taxonomy" id="526218"/>
    <lineage>
        <taxon>Bacteria</taxon>
        <taxon>Fusobacteriati</taxon>
        <taxon>Fusobacteriota</taxon>
        <taxon>Fusobacteriia</taxon>
        <taxon>Fusobacteriales</taxon>
        <taxon>Leptotrichiaceae</taxon>
        <taxon>Sebaldella</taxon>
    </lineage>
</organism>
<evidence type="ECO:0000313" key="2">
    <source>
        <dbReference type="EMBL" id="ACZ08915.1"/>
    </source>
</evidence>
<dbReference type="Proteomes" id="UP000000845">
    <property type="component" value="Chromosome"/>
</dbReference>
<evidence type="ECO:0000256" key="1">
    <source>
        <dbReference type="SAM" id="Phobius"/>
    </source>
</evidence>